<dbReference type="RefSeq" id="WP_154572977.1">
    <property type="nucleotide sequence ID" value="NZ_VUNB01000006.1"/>
</dbReference>
<keyword evidence="1" id="KW-1133">Transmembrane helix</keyword>
<comment type="caution">
    <text evidence="2">The sequence shown here is derived from an EMBL/GenBank/DDBJ whole genome shotgun (WGS) entry which is preliminary data.</text>
</comment>
<sequence>MQYSRRKTGQNRHDRPGRQVYTIGIPVLLVTFVAVCLIVLSAAAYVTSRQDLKEARNHVEVQAEYQKAMNRAEEVCMEIDQGKNPSQWNGGDRISVGMKDGGTLTAGVEERNGRHVISWTQIKKGEGWSGKEQTLKGI</sequence>
<name>A0A6A8MCW5_9FIRM</name>
<gene>
    <name evidence="2" type="ORF">FYJ66_07915</name>
</gene>
<accession>A0A6A8MCW5</accession>
<reference evidence="2" key="1">
    <citation type="submission" date="2019-09" db="EMBL/GenBank/DDBJ databases">
        <title>In-depth cultivation of the pig gut microbiome towards novel bacterial diversity and tailored functional studies.</title>
        <authorList>
            <person name="Wylensek D."/>
            <person name="Hitch T.C.A."/>
            <person name="Clavel T."/>
        </authorList>
    </citation>
    <scope>NUCLEOTIDE SEQUENCE</scope>
    <source>
        <strain evidence="2">RF-744-FAT-WT-3</strain>
    </source>
</reference>
<keyword evidence="1" id="KW-0812">Transmembrane</keyword>
<dbReference type="AlphaFoldDB" id="A0A6A8MCW5"/>
<protein>
    <submittedName>
        <fullName evidence="2">Uncharacterized protein</fullName>
    </submittedName>
</protein>
<evidence type="ECO:0000256" key="1">
    <source>
        <dbReference type="SAM" id="Phobius"/>
    </source>
</evidence>
<proteinExistence type="predicted"/>
<keyword evidence="1" id="KW-0472">Membrane</keyword>
<organism evidence="2">
    <name type="scientific">Baileyella intestinalis</name>
    <dbReference type="NCBI Taxonomy" id="2606709"/>
    <lineage>
        <taxon>Bacteria</taxon>
        <taxon>Bacillati</taxon>
        <taxon>Bacillota</taxon>
        <taxon>Clostridia</taxon>
        <taxon>Peptostreptococcales</taxon>
        <taxon>Anaerovoracaceae</taxon>
        <taxon>Baileyella</taxon>
    </lineage>
</organism>
<evidence type="ECO:0000313" key="2">
    <source>
        <dbReference type="EMBL" id="MST69507.1"/>
    </source>
</evidence>
<dbReference type="EMBL" id="VUNB01000006">
    <property type="protein sequence ID" value="MST69507.1"/>
    <property type="molecule type" value="Genomic_DNA"/>
</dbReference>
<feature type="transmembrane region" description="Helical" evidence="1">
    <location>
        <begin position="20"/>
        <end position="46"/>
    </location>
</feature>